<gene>
    <name evidence="1" type="ORF">PHET_11941</name>
</gene>
<dbReference type="SUPFAM" id="SSF47616">
    <property type="entry name" value="GST C-terminal domain-like"/>
    <property type="match status" value="1"/>
</dbReference>
<keyword evidence="2" id="KW-1185">Reference proteome</keyword>
<dbReference type="Gene3D" id="1.20.1050.10">
    <property type="match status" value="1"/>
</dbReference>
<dbReference type="Proteomes" id="UP000748531">
    <property type="component" value="Unassembled WGS sequence"/>
</dbReference>
<protein>
    <recommendedName>
        <fullName evidence="3">GST C-terminal domain-containing protein</fullName>
    </recommendedName>
</protein>
<reference evidence="1" key="1">
    <citation type="submission" date="2019-05" db="EMBL/GenBank/DDBJ databases">
        <title>Annotation for the trematode Paragonimus heterotremus.</title>
        <authorList>
            <person name="Choi Y.-J."/>
        </authorList>
    </citation>
    <scope>NUCLEOTIDE SEQUENCE</scope>
    <source>
        <strain evidence="1">LC</strain>
    </source>
</reference>
<organism evidence="1 2">
    <name type="scientific">Paragonimus heterotremus</name>
    <dbReference type="NCBI Taxonomy" id="100268"/>
    <lineage>
        <taxon>Eukaryota</taxon>
        <taxon>Metazoa</taxon>
        <taxon>Spiralia</taxon>
        <taxon>Lophotrochozoa</taxon>
        <taxon>Platyhelminthes</taxon>
        <taxon>Trematoda</taxon>
        <taxon>Digenea</taxon>
        <taxon>Plagiorchiida</taxon>
        <taxon>Troglotremata</taxon>
        <taxon>Troglotrematidae</taxon>
        <taxon>Paragonimus</taxon>
    </lineage>
</organism>
<proteinExistence type="predicted"/>
<dbReference type="InterPro" id="IPR036282">
    <property type="entry name" value="Glutathione-S-Trfase_C_sf"/>
</dbReference>
<evidence type="ECO:0000313" key="2">
    <source>
        <dbReference type="Proteomes" id="UP000748531"/>
    </source>
</evidence>
<comment type="caution">
    <text evidence="1">The sequence shown here is derived from an EMBL/GenBank/DDBJ whole genome shotgun (WGS) entry which is preliminary data.</text>
</comment>
<sequence length="108" mass="12480">MVGSVVTPRFSSARSADEQALMYQFLEWKVKNVDNADDVRVSLKSSTYLCSNSLKAIDVLLTMSLGKILFTYFEKEAMGNVLRWYTQVSNEAKQPLRPIFFQRMPIYR</sequence>
<dbReference type="AlphaFoldDB" id="A0A8J4SRG0"/>
<name>A0A8J4SRG0_9TREM</name>
<dbReference type="EMBL" id="LUCH01019432">
    <property type="protein sequence ID" value="KAF5394265.1"/>
    <property type="molecule type" value="Genomic_DNA"/>
</dbReference>
<evidence type="ECO:0008006" key="3">
    <source>
        <dbReference type="Google" id="ProtNLM"/>
    </source>
</evidence>
<evidence type="ECO:0000313" key="1">
    <source>
        <dbReference type="EMBL" id="KAF5394265.1"/>
    </source>
</evidence>
<dbReference type="OrthoDB" id="6238491at2759"/>
<accession>A0A8J4SRG0</accession>